<evidence type="ECO:0000313" key="18">
    <source>
        <dbReference type="EMBL" id="AIY42021.1"/>
    </source>
</evidence>
<dbReference type="CDD" id="cd06225">
    <property type="entry name" value="HAMP"/>
    <property type="match status" value="1"/>
</dbReference>
<keyword evidence="8 15" id="KW-0812">Transmembrane</keyword>
<dbReference type="RefSeq" id="WP_038489810.1">
    <property type="nucleotide sequence ID" value="NZ_CP009962.1"/>
</dbReference>
<evidence type="ECO:0000256" key="6">
    <source>
        <dbReference type="ARBA" id="ARBA00022553"/>
    </source>
</evidence>
<comment type="catalytic activity">
    <reaction evidence="1">
        <text>ATP + protein L-histidine = ADP + protein N-phospho-L-histidine.</text>
        <dbReference type="EC" id="2.7.13.3"/>
    </reaction>
</comment>
<evidence type="ECO:0000256" key="11">
    <source>
        <dbReference type="ARBA" id="ARBA00022840"/>
    </source>
</evidence>
<evidence type="ECO:0000256" key="8">
    <source>
        <dbReference type="ARBA" id="ARBA00022692"/>
    </source>
</evidence>
<dbReference type="Gene3D" id="1.10.287.130">
    <property type="match status" value="1"/>
</dbReference>
<dbReference type="InterPro" id="IPR050980">
    <property type="entry name" value="2C_sensor_his_kinase"/>
</dbReference>
<feature type="transmembrane region" description="Helical" evidence="15">
    <location>
        <begin position="14"/>
        <end position="35"/>
    </location>
</feature>
<dbReference type="SMART" id="SM00387">
    <property type="entry name" value="HATPase_c"/>
    <property type="match status" value="1"/>
</dbReference>
<evidence type="ECO:0000256" key="5">
    <source>
        <dbReference type="ARBA" id="ARBA00022519"/>
    </source>
</evidence>
<evidence type="ECO:0000259" key="16">
    <source>
        <dbReference type="PROSITE" id="PS50109"/>
    </source>
</evidence>
<dbReference type="GO" id="GO:0000155">
    <property type="term" value="F:phosphorelay sensor kinase activity"/>
    <property type="evidence" value="ECO:0007669"/>
    <property type="project" value="InterPro"/>
</dbReference>
<dbReference type="InterPro" id="IPR032408">
    <property type="entry name" value="RisS_PPD"/>
</dbReference>
<dbReference type="SMART" id="SM00388">
    <property type="entry name" value="HisKA"/>
    <property type="match status" value="1"/>
</dbReference>
<dbReference type="EC" id="2.7.13.3" evidence="3"/>
<dbReference type="EMBL" id="CP009962">
    <property type="protein sequence ID" value="AIY42021.1"/>
    <property type="molecule type" value="Genomic_DNA"/>
</dbReference>
<keyword evidence="10 18" id="KW-0418">Kinase</keyword>
<dbReference type="InterPro" id="IPR003594">
    <property type="entry name" value="HATPase_dom"/>
</dbReference>
<name>A0A0A1FBU5_9BURK</name>
<dbReference type="Pfam" id="PF16524">
    <property type="entry name" value="RisS_PPD"/>
    <property type="match status" value="1"/>
</dbReference>
<keyword evidence="11" id="KW-0067">ATP-binding</keyword>
<dbReference type="InterPro" id="IPR003660">
    <property type="entry name" value="HAMP_dom"/>
</dbReference>
<dbReference type="SUPFAM" id="SSF47384">
    <property type="entry name" value="Homodimeric domain of signal transducing histidine kinase"/>
    <property type="match status" value="1"/>
</dbReference>
<dbReference type="AlphaFoldDB" id="A0A0A1FBU5"/>
<dbReference type="STRING" id="279058.LT85_2863"/>
<dbReference type="InterPro" id="IPR005467">
    <property type="entry name" value="His_kinase_dom"/>
</dbReference>
<keyword evidence="13" id="KW-0902">Two-component regulatory system</keyword>
<reference evidence="19" key="1">
    <citation type="journal article" date="2014" name="Soil Biol. Biochem.">
        <title>Structure and function of bacterial communities in ageing soils: Insights from the Mendocino ecological staircase.</title>
        <authorList>
            <person name="Uroz S."/>
            <person name="Tech J.J."/>
            <person name="Sawaya N.A."/>
            <person name="Frey-Klett P."/>
            <person name="Leveau J.H.J."/>
        </authorList>
    </citation>
    <scope>NUCLEOTIDE SEQUENCE [LARGE SCALE GENOMIC DNA]</scope>
    <source>
        <strain evidence="19">Cal35</strain>
    </source>
</reference>
<dbReference type="CDD" id="cd00082">
    <property type="entry name" value="HisKA"/>
    <property type="match status" value="1"/>
</dbReference>
<evidence type="ECO:0000256" key="2">
    <source>
        <dbReference type="ARBA" id="ARBA00004429"/>
    </source>
</evidence>
<dbReference type="PANTHER" id="PTHR44936:SF5">
    <property type="entry name" value="SENSOR HISTIDINE KINASE ENVZ"/>
    <property type="match status" value="1"/>
</dbReference>
<dbReference type="Gene3D" id="3.30.450.300">
    <property type="entry name" value="Sensor histidine kinase RisS, periplasmic domain"/>
    <property type="match status" value="1"/>
</dbReference>
<keyword evidence="7" id="KW-0808">Transferase</keyword>
<keyword evidence="19" id="KW-1185">Reference proteome</keyword>
<organism evidence="18 19">
    <name type="scientific">Collimonas arenae</name>
    <dbReference type="NCBI Taxonomy" id="279058"/>
    <lineage>
        <taxon>Bacteria</taxon>
        <taxon>Pseudomonadati</taxon>
        <taxon>Pseudomonadota</taxon>
        <taxon>Betaproteobacteria</taxon>
        <taxon>Burkholderiales</taxon>
        <taxon>Oxalobacteraceae</taxon>
        <taxon>Collimonas</taxon>
    </lineage>
</organism>
<dbReference type="InterPro" id="IPR003661">
    <property type="entry name" value="HisK_dim/P_dom"/>
</dbReference>
<dbReference type="Pfam" id="PF00672">
    <property type="entry name" value="HAMP"/>
    <property type="match status" value="1"/>
</dbReference>
<dbReference type="HOGENOM" id="CLU_000445_89_27_4"/>
<keyword evidence="12 15" id="KW-1133">Transmembrane helix</keyword>
<dbReference type="GO" id="GO:0005524">
    <property type="term" value="F:ATP binding"/>
    <property type="evidence" value="ECO:0007669"/>
    <property type="project" value="UniProtKB-KW"/>
</dbReference>
<dbReference type="InterPro" id="IPR036890">
    <property type="entry name" value="HATPase_C_sf"/>
</dbReference>
<dbReference type="GO" id="GO:0005886">
    <property type="term" value="C:plasma membrane"/>
    <property type="evidence" value="ECO:0007669"/>
    <property type="project" value="UniProtKB-SubCell"/>
</dbReference>
<comment type="subcellular location">
    <subcellularLocation>
        <location evidence="2">Cell inner membrane</location>
        <topology evidence="2">Multi-pass membrane protein</topology>
    </subcellularLocation>
</comment>
<dbReference type="InterPro" id="IPR004358">
    <property type="entry name" value="Sig_transdc_His_kin-like_C"/>
</dbReference>
<evidence type="ECO:0000256" key="3">
    <source>
        <dbReference type="ARBA" id="ARBA00012438"/>
    </source>
</evidence>
<gene>
    <name evidence="18" type="primary">envZ</name>
    <name evidence="18" type="ORF">LT85_2863</name>
</gene>
<keyword evidence="9" id="KW-0547">Nucleotide-binding</keyword>
<evidence type="ECO:0000256" key="4">
    <source>
        <dbReference type="ARBA" id="ARBA00022475"/>
    </source>
</evidence>
<evidence type="ECO:0000256" key="15">
    <source>
        <dbReference type="SAM" id="Phobius"/>
    </source>
</evidence>
<dbReference type="SMART" id="SM00304">
    <property type="entry name" value="HAMP"/>
    <property type="match status" value="1"/>
</dbReference>
<keyword evidence="14 15" id="KW-0472">Membrane</keyword>
<dbReference type="Gene3D" id="3.30.565.10">
    <property type="entry name" value="Histidine kinase-like ATPase, C-terminal domain"/>
    <property type="match status" value="1"/>
</dbReference>
<dbReference type="PRINTS" id="PR00344">
    <property type="entry name" value="BCTRLSENSOR"/>
</dbReference>
<evidence type="ECO:0000256" key="1">
    <source>
        <dbReference type="ARBA" id="ARBA00000085"/>
    </source>
</evidence>
<dbReference type="OrthoDB" id="9804645at2"/>
<evidence type="ECO:0000256" key="13">
    <source>
        <dbReference type="ARBA" id="ARBA00023012"/>
    </source>
</evidence>
<evidence type="ECO:0000313" key="19">
    <source>
        <dbReference type="Proteomes" id="UP000030302"/>
    </source>
</evidence>
<dbReference type="Proteomes" id="UP000030302">
    <property type="component" value="Chromosome"/>
</dbReference>
<dbReference type="PANTHER" id="PTHR44936">
    <property type="entry name" value="SENSOR PROTEIN CREC"/>
    <property type="match status" value="1"/>
</dbReference>
<dbReference type="SUPFAM" id="SSF55874">
    <property type="entry name" value="ATPase domain of HSP90 chaperone/DNA topoisomerase II/histidine kinase"/>
    <property type="match status" value="1"/>
</dbReference>
<dbReference type="InterPro" id="IPR038421">
    <property type="entry name" value="RisS_PPD_sf"/>
</dbReference>
<dbReference type="Pfam" id="PF00512">
    <property type="entry name" value="HisKA"/>
    <property type="match status" value="1"/>
</dbReference>
<evidence type="ECO:0000256" key="12">
    <source>
        <dbReference type="ARBA" id="ARBA00022989"/>
    </source>
</evidence>
<dbReference type="InterPro" id="IPR036097">
    <property type="entry name" value="HisK_dim/P_sf"/>
</dbReference>
<evidence type="ECO:0000256" key="7">
    <source>
        <dbReference type="ARBA" id="ARBA00022679"/>
    </source>
</evidence>
<dbReference type="PROSITE" id="PS50885">
    <property type="entry name" value="HAMP"/>
    <property type="match status" value="1"/>
</dbReference>
<feature type="transmembrane region" description="Helical" evidence="15">
    <location>
        <begin position="160"/>
        <end position="182"/>
    </location>
</feature>
<evidence type="ECO:0000256" key="10">
    <source>
        <dbReference type="ARBA" id="ARBA00022777"/>
    </source>
</evidence>
<evidence type="ECO:0000256" key="9">
    <source>
        <dbReference type="ARBA" id="ARBA00022741"/>
    </source>
</evidence>
<feature type="domain" description="HAMP" evidence="17">
    <location>
        <begin position="180"/>
        <end position="232"/>
    </location>
</feature>
<feature type="domain" description="Histidine kinase" evidence="16">
    <location>
        <begin position="240"/>
        <end position="446"/>
    </location>
</feature>
<evidence type="ECO:0000256" key="14">
    <source>
        <dbReference type="ARBA" id="ARBA00023136"/>
    </source>
</evidence>
<dbReference type="KEGG" id="care:LT85_2863"/>
<protein>
    <recommendedName>
        <fullName evidence="3">histidine kinase</fullName>
        <ecNumber evidence="3">2.7.13.3</ecNumber>
    </recommendedName>
</protein>
<sequence length="446" mass="49541">MAGTNRLAWLKSGLLWRTFFMLAFLITVSMVTWIASFRIVERGPRAQQLAAQIISIVTITRAALTHSAPDLRRELLFDLASNEGIRIYPLEDTDQIDPPTDDALMPDVEKEIRSKLGNQTRFSSRVNDISGFWVSFKIDGDEYWLVLDRDRVERGSGVQWLQWASVALILSLLGAMFISTLINQPLSRLTAATRAVAKGLQPEPLPETGPTEIEEANRSFNQMVSDLQRIESDRAIILAGISHDLRTPLARMLLEVEMANLSDDARGGMQSDLAQMDGIIGQFLHYAKPTDTSSFEKINLSELIDNVVQTAERQADIRIKTDIAPGIHISGNETELRRVLNNVIENSRRYGKKDGDDCVDIDINCQARQDRAIVNIADHGPGIPDGEIDRLLRPFTRLDVARGQANGSGLGLAIVSRIIKQHGGKLRLSNREGGGLNTQIDMQLKA</sequence>
<keyword evidence="4" id="KW-1003">Cell membrane</keyword>
<accession>A0A0A1FBU5</accession>
<proteinExistence type="predicted"/>
<dbReference type="Pfam" id="PF02518">
    <property type="entry name" value="HATPase_c"/>
    <property type="match status" value="1"/>
</dbReference>
<keyword evidence="5" id="KW-0997">Cell inner membrane</keyword>
<keyword evidence="6" id="KW-0597">Phosphoprotein</keyword>
<dbReference type="PROSITE" id="PS50109">
    <property type="entry name" value="HIS_KIN"/>
    <property type="match status" value="1"/>
</dbReference>
<evidence type="ECO:0000259" key="17">
    <source>
        <dbReference type="PROSITE" id="PS50885"/>
    </source>
</evidence>